<dbReference type="OrthoDB" id="9788468at2"/>
<dbReference type="Proteomes" id="UP000199520">
    <property type="component" value="Unassembled WGS sequence"/>
</dbReference>
<keyword evidence="1" id="KW-0479">Metal-binding</keyword>
<dbReference type="Gene3D" id="3.10.180.10">
    <property type="entry name" value="2,3-Dihydroxybiphenyl 1,2-Dioxygenase, domain 1"/>
    <property type="match status" value="1"/>
</dbReference>
<dbReference type="GO" id="GO:0046491">
    <property type="term" value="P:L-methylmalonyl-CoA metabolic process"/>
    <property type="evidence" value="ECO:0007669"/>
    <property type="project" value="TreeGrafter"/>
</dbReference>
<dbReference type="SUPFAM" id="SSF54593">
    <property type="entry name" value="Glyoxalase/Bleomycin resistance protein/Dihydroxybiphenyl dioxygenase"/>
    <property type="match status" value="1"/>
</dbReference>
<reference evidence="4" key="1">
    <citation type="submission" date="2016-10" db="EMBL/GenBank/DDBJ databases">
        <authorList>
            <person name="Varghese N."/>
            <person name="Submissions S."/>
        </authorList>
    </citation>
    <scope>NUCLEOTIDE SEQUENCE [LARGE SCALE GENOMIC DNA]</scope>
    <source>
        <strain evidence="4">DSM 13327</strain>
    </source>
</reference>
<dbReference type="PANTHER" id="PTHR43048">
    <property type="entry name" value="METHYLMALONYL-COA EPIMERASE"/>
    <property type="match status" value="1"/>
</dbReference>
<protein>
    <submittedName>
        <fullName evidence="3">Methylmalonyl-CoA epimerase</fullName>
    </submittedName>
</protein>
<sequence>MYKVAHIGLVVKDADRSSLFYQQVLDCEVVNSYQDERVKLIFLNSGGQIIELVQRLQESASERAAGIVDHIAFEVEDVYAEMERLHAAGVVTLSDTPAGIGRSLKNFFFLGPDGERLEFLQGVI</sequence>
<dbReference type="GO" id="GO:0004493">
    <property type="term" value="F:methylmalonyl-CoA epimerase activity"/>
    <property type="evidence" value="ECO:0007669"/>
    <property type="project" value="TreeGrafter"/>
</dbReference>
<dbReference type="EMBL" id="FOTS01000009">
    <property type="protein sequence ID" value="SFL56397.1"/>
    <property type="molecule type" value="Genomic_DNA"/>
</dbReference>
<proteinExistence type="predicted"/>
<accession>A0A1I4IQQ6</accession>
<feature type="domain" description="VOC" evidence="2">
    <location>
        <begin position="3"/>
        <end position="122"/>
    </location>
</feature>
<dbReference type="InterPro" id="IPR037523">
    <property type="entry name" value="VOC_core"/>
</dbReference>
<dbReference type="InterPro" id="IPR004360">
    <property type="entry name" value="Glyas_Fos-R_dOase_dom"/>
</dbReference>
<evidence type="ECO:0000313" key="3">
    <source>
        <dbReference type="EMBL" id="SFL56397.1"/>
    </source>
</evidence>
<dbReference type="PROSITE" id="PS51819">
    <property type="entry name" value="VOC"/>
    <property type="match status" value="1"/>
</dbReference>
<evidence type="ECO:0000259" key="2">
    <source>
        <dbReference type="PROSITE" id="PS51819"/>
    </source>
</evidence>
<dbReference type="AlphaFoldDB" id="A0A1I4IQQ6"/>
<evidence type="ECO:0000313" key="4">
    <source>
        <dbReference type="Proteomes" id="UP000199520"/>
    </source>
</evidence>
<dbReference type="PANTHER" id="PTHR43048:SF3">
    <property type="entry name" value="METHYLMALONYL-COA EPIMERASE, MITOCHONDRIAL"/>
    <property type="match status" value="1"/>
</dbReference>
<dbReference type="Pfam" id="PF00903">
    <property type="entry name" value="Glyoxalase"/>
    <property type="match status" value="1"/>
</dbReference>
<dbReference type="GO" id="GO:0046872">
    <property type="term" value="F:metal ion binding"/>
    <property type="evidence" value="ECO:0007669"/>
    <property type="project" value="UniProtKB-KW"/>
</dbReference>
<gene>
    <name evidence="3" type="ORF">SAMN04490355_100926</name>
</gene>
<dbReference type="STRING" id="1123291.SAMN04490355_100926"/>
<dbReference type="InterPro" id="IPR051785">
    <property type="entry name" value="MMCE/EMCE_epimerase"/>
</dbReference>
<dbReference type="RefSeq" id="WP_090934074.1">
    <property type="nucleotide sequence ID" value="NZ_FOTS01000009.1"/>
</dbReference>
<organism evidence="3 4">
    <name type="scientific">Pelosinus propionicus DSM 13327</name>
    <dbReference type="NCBI Taxonomy" id="1123291"/>
    <lineage>
        <taxon>Bacteria</taxon>
        <taxon>Bacillati</taxon>
        <taxon>Bacillota</taxon>
        <taxon>Negativicutes</taxon>
        <taxon>Selenomonadales</taxon>
        <taxon>Sporomusaceae</taxon>
        <taxon>Pelosinus</taxon>
    </lineage>
</organism>
<name>A0A1I4IQQ6_9FIRM</name>
<keyword evidence="4" id="KW-1185">Reference proteome</keyword>
<dbReference type="InterPro" id="IPR029068">
    <property type="entry name" value="Glyas_Bleomycin-R_OHBP_Dase"/>
</dbReference>
<evidence type="ECO:0000256" key="1">
    <source>
        <dbReference type="ARBA" id="ARBA00022723"/>
    </source>
</evidence>